<evidence type="ECO:0000313" key="11">
    <source>
        <dbReference type="EMBL" id="CAF2862496.1"/>
    </source>
</evidence>
<comment type="similarity">
    <text evidence="2">Belongs to the MYT1 family.</text>
</comment>
<evidence type="ECO:0000256" key="7">
    <source>
        <dbReference type="ARBA" id="ARBA00023015"/>
    </source>
</evidence>
<dbReference type="OrthoDB" id="10069059at2759"/>
<sequence>MALLAEQNSVPLQTTITRDGRPLLPSSSPPESGGYANNEGSIIYDENVDGSFPPPNSEGPPELSDKQGAKNSALLPSSVDSSSATSTPDNNNYRTDMKELKQNVKYDSSTGKVYEELGASSNSSRRATDYYTSYSSDSSVNTYPFSQSQAQYIGSFTAAGSSPYSNGQFNPYDRNPSSAAVVAASGMYAFKTPGEALNPTPSPSLDLSVSEPNQYLLNNNSYAGGSPSTNSRAPVGSLPGSPQILDLTRPGDGLGSPSTLPTSTSSSSTPSTNTAPVSTNFDTDGSLSRYRAAPGYPTLASLTPSTYNMNLSNSYSSGVGGTYPNYNYNSCLGYSAAAAAASTFSSISSNAAAAVASNASYSTQDSLSNYGLSSSALTESLKPEGGRTDSSSYMMFGTRPNRKDKQGANTMPNSRIYNAYSPKIARPTTTTTILPHSQELKCPTPGCDGTGHITGNYSSHRSLSGCPRANKPKGRPKDGTEAEPLRCPVPGCDGSGHSTGKFLSHRSASGCPLASKMKSARVPEGSITTLKYDPTLNTNSTFPLPNSRLSSSIYDPYEDGDKSPPSTSSRSPSASHKISSEPMDTSESSSGGGGGGTLMSDEKENNDVHIPRQVSSSNHNNILNHSNHQTTTSKSLNNYYENFRNVISILGHVTREPTTHQTATSHLSHHDLTSSTTTVSPNLFTAYYYVFSSPSLGPRSVPPNSPLWAYPKQHNGDAEQIHGGKPVYESVKSALSNFNPLTTRI</sequence>
<feature type="region of interest" description="Disordered" evidence="10">
    <location>
        <begin position="378"/>
        <end position="415"/>
    </location>
</feature>
<gene>
    <name evidence="11" type="ORF">LSAA_5965</name>
</gene>
<evidence type="ECO:0000256" key="3">
    <source>
        <dbReference type="ARBA" id="ARBA00022723"/>
    </source>
</evidence>
<dbReference type="Pfam" id="PF01530">
    <property type="entry name" value="zf-C2HC"/>
    <property type="match status" value="2"/>
</dbReference>
<dbReference type="Gene3D" id="4.10.320.30">
    <property type="match status" value="2"/>
</dbReference>
<feature type="compositionally biased region" description="Low complexity" evidence="10">
    <location>
        <begin position="72"/>
        <end position="89"/>
    </location>
</feature>
<dbReference type="GO" id="GO:0007399">
    <property type="term" value="P:nervous system development"/>
    <property type="evidence" value="ECO:0007669"/>
    <property type="project" value="UniProtKB-KW"/>
</dbReference>
<dbReference type="SUPFAM" id="SSF103637">
    <property type="entry name" value="CCHHC domain"/>
    <property type="match status" value="2"/>
</dbReference>
<dbReference type="GO" id="GO:0005634">
    <property type="term" value="C:nucleus"/>
    <property type="evidence" value="ECO:0007669"/>
    <property type="project" value="UniProtKB-SubCell"/>
</dbReference>
<feature type="compositionally biased region" description="Polar residues" evidence="10">
    <location>
        <begin position="535"/>
        <end position="553"/>
    </location>
</feature>
<feature type="compositionally biased region" description="Low complexity" evidence="10">
    <location>
        <begin position="563"/>
        <end position="589"/>
    </location>
</feature>
<feature type="compositionally biased region" description="Polar residues" evidence="10">
    <location>
        <begin position="1"/>
        <end position="17"/>
    </location>
</feature>
<keyword evidence="8" id="KW-0804">Transcription</keyword>
<dbReference type="InterPro" id="IPR036060">
    <property type="entry name" value="Znf_C2H2C_sf"/>
</dbReference>
<dbReference type="GO" id="GO:0000981">
    <property type="term" value="F:DNA-binding transcription factor activity, RNA polymerase II-specific"/>
    <property type="evidence" value="ECO:0007669"/>
    <property type="project" value="TreeGrafter"/>
</dbReference>
<feature type="region of interest" description="Disordered" evidence="10">
    <location>
        <begin position="611"/>
        <end position="630"/>
    </location>
</feature>
<evidence type="ECO:0000256" key="10">
    <source>
        <dbReference type="SAM" id="MobiDB-lite"/>
    </source>
</evidence>
<dbReference type="AlphaFoldDB" id="A0A7R8CS97"/>
<dbReference type="EMBL" id="HG994594">
    <property type="protein sequence ID" value="CAF2862496.1"/>
    <property type="molecule type" value="Genomic_DNA"/>
</dbReference>
<feature type="compositionally biased region" description="Polar residues" evidence="10">
    <location>
        <begin position="216"/>
        <end position="232"/>
    </location>
</feature>
<proteinExistence type="inferred from homology"/>
<evidence type="ECO:0000256" key="4">
    <source>
        <dbReference type="ARBA" id="ARBA00022737"/>
    </source>
</evidence>
<keyword evidence="6" id="KW-0862">Zinc</keyword>
<feature type="compositionally biased region" description="Low complexity" evidence="10">
    <location>
        <begin position="615"/>
        <end position="628"/>
    </location>
</feature>
<feature type="region of interest" description="Disordered" evidence="10">
    <location>
        <begin position="530"/>
        <end position="603"/>
    </location>
</feature>
<evidence type="ECO:0000256" key="8">
    <source>
        <dbReference type="ARBA" id="ARBA00023163"/>
    </source>
</evidence>
<protein>
    <submittedName>
        <fullName evidence="11">MYT1L</fullName>
    </submittedName>
</protein>
<dbReference type="InterPro" id="IPR002515">
    <property type="entry name" value="Znf_C2H2C"/>
</dbReference>
<dbReference type="GO" id="GO:0000978">
    <property type="term" value="F:RNA polymerase II cis-regulatory region sequence-specific DNA binding"/>
    <property type="evidence" value="ECO:0007669"/>
    <property type="project" value="TreeGrafter"/>
</dbReference>
<keyword evidence="5" id="KW-0863">Zinc-finger</keyword>
<keyword evidence="9" id="KW-0539">Nucleus</keyword>
<name>A0A7R8CS97_LEPSM</name>
<accession>A0A7R8CS97</accession>
<evidence type="ECO:0000256" key="5">
    <source>
        <dbReference type="ARBA" id="ARBA00022771"/>
    </source>
</evidence>
<keyword evidence="3" id="KW-0479">Metal-binding</keyword>
<evidence type="ECO:0000313" key="12">
    <source>
        <dbReference type="Proteomes" id="UP000675881"/>
    </source>
</evidence>
<keyword evidence="4" id="KW-0677">Repeat</keyword>
<dbReference type="GO" id="GO:0008270">
    <property type="term" value="F:zinc ion binding"/>
    <property type="evidence" value="ECO:0007669"/>
    <property type="project" value="UniProtKB-KW"/>
</dbReference>
<keyword evidence="7" id="KW-0805">Transcription regulation</keyword>
<evidence type="ECO:0000256" key="6">
    <source>
        <dbReference type="ARBA" id="ARBA00022833"/>
    </source>
</evidence>
<dbReference type="PROSITE" id="PS51802">
    <property type="entry name" value="ZF_CCHHC"/>
    <property type="match status" value="2"/>
</dbReference>
<evidence type="ECO:0000256" key="2">
    <source>
        <dbReference type="ARBA" id="ARBA00010194"/>
    </source>
</evidence>
<feature type="compositionally biased region" description="Low complexity" evidence="10">
    <location>
        <begin position="22"/>
        <end position="32"/>
    </location>
</feature>
<keyword evidence="12" id="KW-1185">Reference proteome</keyword>
<dbReference type="FunFam" id="4.10.320.30:FF:000001">
    <property type="entry name" value="Myelin transcription factor 1-like, a"/>
    <property type="match status" value="2"/>
</dbReference>
<evidence type="ECO:0000256" key="9">
    <source>
        <dbReference type="ARBA" id="ARBA00023242"/>
    </source>
</evidence>
<dbReference type="PANTHER" id="PTHR10816:SF15">
    <property type="entry name" value="MYELIN TRANSCRIPTION FACTOR 1-LIKE PROTEIN"/>
    <property type="match status" value="1"/>
</dbReference>
<feature type="region of interest" description="Disordered" evidence="10">
    <location>
        <begin position="458"/>
        <end position="486"/>
    </location>
</feature>
<dbReference type="Proteomes" id="UP000675881">
    <property type="component" value="Chromosome 15"/>
</dbReference>
<evidence type="ECO:0000256" key="1">
    <source>
        <dbReference type="ARBA" id="ARBA00004123"/>
    </source>
</evidence>
<feature type="region of interest" description="Disordered" evidence="10">
    <location>
        <begin position="1"/>
        <end position="106"/>
    </location>
</feature>
<feature type="region of interest" description="Disordered" evidence="10">
    <location>
        <begin position="216"/>
        <end position="286"/>
    </location>
</feature>
<feature type="compositionally biased region" description="Basic and acidic residues" evidence="10">
    <location>
        <begin position="95"/>
        <end position="104"/>
    </location>
</feature>
<comment type="subcellular location">
    <subcellularLocation>
        <location evidence="1">Nucleus</location>
    </subcellularLocation>
</comment>
<feature type="compositionally biased region" description="Basic and acidic residues" evidence="10">
    <location>
        <begin position="475"/>
        <end position="484"/>
    </location>
</feature>
<feature type="compositionally biased region" description="Low complexity" evidence="10">
    <location>
        <begin position="256"/>
        <end position="279"/>
    </location>
</feature>
<organism evidence="11 12">
    <name type="scientific">Lepeophtheirus salmonis</name>
    <name type="common">Salmon louse</name>
    <name type="synonym">Caligus salmonis</name>
    <dbReference type="NCBI Taxonomy" id="72036"/>
    <lineage>
        <taxon>Eukaryota</taxon>
        <taxon>Metazoa</taxon>
        <taxon>Ecdysozoa</taxon>
        <taxon>Arthropoda</taxon>
        <taxon>Crustacea</taxon>
        <taxon>Multicrustacea</taxon>
        <taxon>Hexanauplia</taxon>
        <taxon>Copepoda</taxon>
        <taxon>Siphonostomatoida</taxon>
        <taxon>Caligidae</taxon>
        <taxon>Lepeophtheirus</taxon>
    </lineage>
</organism>
<dbReference type="PANTHER" id="PTHR10816">
    <property type="entry name" value="MYELIN TRANSCRIPTION FACTOR 1-RELATED"/>
    <property type="match status" value="1"/>
</dbReference>
<reference evidence="11" key="1">
    <citation type="submission" date="2021-02" db="EMBL/GenBank/DDBJ databases">
        <authorList>
            <person name="Bekaert M."/>
        </authorList>
    </citation>
    <scope>NUCLEOTIDE SEQUENCE</scope>
    <source>
        <strain evidence="11">IoA-00</strain>
    </source>
</reference>